<accession>X1A8X6</accession>
<protein>
    <submittedName>
        <fullName evidence="1">Uncharacterized protein</fullName>
    </submittedName>
</protein>
<evidence type="ECO:0000313" key="1">
    <source>
        <dbReference type="EMBL" id="GAG78149.1"/>
    </source>
</evidence>
<dbReference type="AlphaFoldDB" id="X1A8X6"/>
<feature type="non-terminal residue" evidence="1">
    <location>
        <position position="70"/>
    </location>
</feature>
<gene>
    <name evidence="1" type="ORF">S01H4_23462</name>
</gene>
<sequence length="70" mass="8127">MELCISFQKSDGSTHIDKIVNINKIETLIETLWKHGYHVFRCFENAPETHIKKVDIGGYTDETEQSREVC</sequence>
<proteinExistence type="predicted"/>
<name>X1A8X6_9ZZZZ</name>
<organism evidence="1">
    <name type="scientific">marine sediment metagenome</name>
    <dbReference type="NCBI Taxonomy" id="412755"/>
    <lineage>
        <taxon>unclassified sequences</taxon>
        <taxon>metagenomes</taxon>
        <taxon>ecological metagenomes</taxon>
    </lineage>
</organism>
<comment type="caution">
    <text evidence="1">The sequence shown here is derived from an EMBL/GenBank/DDBJ whole genome shotgun (WGS) entry which is preliminary data.</text>
</comment>
<reference evidence="1" key="1">
    <citation type="journal article" date="2014" name="Front. Microbiol.">
        <title>High frequency of phylogenetically diverse reductive dehalogenase-homologous genes in deep subseafloor sedimentary metagenomes.</title>
        <authorList>
            <person name="Kawai M."/>
            <person name="Futagami T."/>
            <person name="Toyoda A."/>
            <person name="Takaki Y."/>
            <person name="Nishi S."/>
            <person name="Hori S."/>
            <person name="Arai W."/>
            <person name="Tsubouchi T."/>
            <person name="Morono Y."/>
            <person name="Uchiyama I."/>
            <person name="Ito T."/>
            <person name="Fujiyama A."/>
            <person name="Inagaki F."/>
            <person name="Takami H."/>
        </authorList>
    </citation>
    <scope>NUCLEOTIDE SEQUENCE</scope>
    <source>
        <strain evidence="1">Expedition CK06-06</strain>
    </source>
</reference>
<dbReference type="EMBL" id="BART01010888">
    <property type="protein sequence ID" value="GAG78149.1"/>
    <property type="molecule type" value="Genomic_DNA"/>
</dbReference>